<reference evidence="2" key="1">
    <citation type="submission" date="2022-07" db="EMBL/GenBank/DDBJ databases">
        <title>Isolation, identification, and degradation of a PFOSA degrading strain from sewage treatment plant.</title>
        <authorList>
            <person name="Zhang L."/>
            <person name="Huo Y."/>
        </authorList>
    </citation>
    <scope>NUCLEOTIDE SEQUENCE</scope>
    <source>
        <strain evidence="2">C1</strain>
    </source>
</reference>
<gene>
    <name evidence="2" type="ORF">NOX80_13785</name>
</gene>
<dbReference type="EMBL" id="CP101751">
    <property type="protein sequence ID" value="UUC44697.1"/>
    <property type="molecule type" value="Genomic_DNA"/>
</dbReference>
<dbReference type="SMART" id="SM00332">
    <property type="entry name" value="PP2Cc"/>
    <property type="match status" value="1"/>
</dbReference>
<evidence type="ECO:0000259" key="1">
    <source>
        <dbReference type="SMART" id="SM00332"/>
    </source>
</evidence>
<sequence length="456" mass="51539">MDETERYIKSLLLQQNIESCLKWEQLFRSFVADETNRNKVKLIQELQREMTKNWQLIARKEEIKSLPIVFPNGIVGKSYEALFDFAALGLTDIAKYQLSGFENSGLTFNTNNRIISGIPDQSGDIRLNFEYRLITEPEDAKFNTKQISIIINPDPKSLWRNIPSDQTVRFAKPDEESVQAQLADKTLVVASKRGRSHANNGSYREDDFAFADLENGWTIIAVSDGAGSAGLSRKGSQLACQTVIDYFKEKQIDNKAEFENIQSVADLEKIRPYLGEAARQAHTAIARFSTEQNESIEAFHATLAFALVKQLADTCLIISFGVGDCPIVLISDDFNQIRLMNKLDVGSFGGGTRFITMPEILEAADFESRVTIAQTNTMKALVLMTDGIYDPKFEVEANLENPEKWKNFFTDLNGNNPEEIRVDLFQNPENSEVALLEWMNFWSPGNHDDRTLAILF</sequence>
<accession>A0ABY5IPE2</accession>
<dbReference type="InterPro" id="IPR001932">
    <property type="entry name" value="PPM-type_phosphatase-like_dom"/>
</dbReference>
<keyword evidence="3" id="KW-1185">Reference proteome</keyword>
<dbReference type="Pfam" id="PF13672">
    <property type="entry name" value="PP2C_2"/>
    <property type="match status" value="1"/>
</dbReference>
<feature type="domain" description="PPM-type phosphatase" evidence="1">
    <location>
        <begin position="180"/>
        <end position="455"/>
    </location>
</feature>
<dbReference type="RefSeq" id="WP_256550376.1">
    <property type="nucleotide sequence ID" value="NZ_CP101751.1"/>
</dbReference>
<evidence type="ECO:0000313" key="2">
    <source>
        <dbReference type="EMBL" id="UUC44697.1"/>
    </source>
</evidence>
<proteinExistence type="predicted"/>
<dbReference type="SUPFAM" id="SSF81606">
    <property type="entry name" value="PP2C-like"/>
    <property type="match status" value="1"/>
</dbReference>
<evidence type="ECO:0000313" key="3">
    <source>
        <dbReference type="Proteomes" id="UP001059844"/>
    </source>
</evidence>
<dbReference type="Gene3D" id="3.60.40.10">
    <property type="entry name" value="PPM-type phosphatase domain"/>
    <property type="match status" value="1"/>
</dbReference>
<dbReference type="InterPro" id="IPR036457">
    <property type="entry name" value="PPM-type-like_dom_sf"/>
</dbReference>
<name>A0ABY5IPE2_9FLAO</name>
<dbReference type="Proteomes" id="UP001059844">
    <property type="component" value="Chromosome"/>
</dbReference>
<organism evidence="2 3">
    <name type="scientific">Flavobacterium cerinum</name>
    <dbReference type="NCBI Taxonomy" id="2502784"/>
    <lineage>
        <taxon>Bacteria</taxon>
        <taxon>Pseudomonadati</taxon>
        <taxon>Bacteroidota</taxon>
        <taxon>Flavobacteriia</taxon>
        <taxon>Flavobacteriales</taxon>
        <taxon>Flavobacteriaceae</taxon>
        <taxon>Flavobacterium</taxon>
    </lineage>
</organism>
<protein>
    <submittedName>
        <fullName evidence="2">Protein phosphatase 2C domain-containing protein</fullName>
    </submittedName>
</protein>